<feature type="chain" id="PRO_5045418052" description="SCP domain-containing protein" evidence="1">
    <location>
        <begin position="26"/>
        <end position="264"/>
    </location>
</feature>
<reference evidence="3" key="1">
    <citation type="journal article" date="2019" name="Int. J. Syst. Evol. Microbiol.">
        <title>The Global Catalogue of Microorganisms (GCM) 10K type strain sequencing project: providing services to taxonomists for standard genome sequencing and annotation.</title>
        <authorList>
            <consortium name="The Broad Institute Genomics Platform"/>
            <consortium name="The Broad Institute Genome Sequencing Center for Infectious Disease"/>
            <person name="Wu L."/>
            <person name="Ma J."/>
        </authorList>
    </citation>
    <scope>NUCLEOTIDE SEQUENCE [LARGE SCALE GENOMIC DNA]</scope>
    <source>
        <strain evidence="3">CCM 8905</strain>
    </source>
</reference>
<evidence type="ECO:0000256" key="1">
    <source>
        <dbReference type="SAM" id="SignalP"/>
    </source>
</evidence>
<comment type="caution">
    <text evidence="2">The sequence shown here is derived from an EMBL/GenBank/DDBJ whole genome shotgun (WGS) entry which is preliminary data.</text>
</comment>
<dbReference type="EMBL" id="JBHSSK010000010">
    <property type="protein sequence ID" value="MFC6206651.1"/>
    <property type="molecule type" value="Genomic_DNA"/>
</dbReference>
<dbReference type="Proteomes" id="UP001596254">
    <property type="component" value="Unassembled WGS sequence"/>
</dbReference>
<feature type="signal peptide" evidence="1">
    <location>
        <begin position="1"/>
        <end position="25"/>
    </location>
</feature>
<evidence type="ECO:0008006" key="4">
    <source>
        <dbReference type="Google" id="ProtNLM"/>
    </source>
</evidence>
<protein>
    <recommendedName>
        <fullName evidence="4">SCP domain-containing protein</fullName>
    </recommendedName>
</protein>
<dbReference type="RefSeq" id="WP_125694132.1">
    <property type="nucleotide sequence ID" value="NZ_JBHSSK010000010.1"/>
</dbReference>
<evidence type="ECO:0000313" key="2">
    <source>
        <dbReference type="EMBL" id="MFC6206651.1"/>
    </source>
</evidence>
<organism evidence="2 3">
    <name type="scientific">Levilactobacillus tongjiangensis</name>
    <dbReference type="NCBI Taxonomy" id="2486023"/>
    <lineage>
        <taxon>Bacteria</taxon>
        <taxon>Bacillati</taxon>
        <taxon>Bacillota</taxon>
        <taxon>Bacilli</taxon>
        <taxon>Lactobacillales</taxon>
        <taxon>Lactobacillaceae</taxon>
        <taxon>Levilactobacillus</taxon>
    </lineage>
</organism>
<keyword evidence="1" id="KW-0732">Signal</keyword>
<dbReference type="Gene3D" id="3.40.33.10">
    <property type="entry name" value="CAP"/>
    <property type="match status" value="1"/>
</dbReference>
<name>A0ABW1SRH6_9LACO</name>
<evidence type="ECO:0000313" key="3">
    <source>
        <dbReference type="Proteomes" id="UP001596254"/>
    </source>
</evidence>
<proteinExistence type="predicted"/>
<sequence length="264" mass="29168">MKISSKWTLLLLPLVGLAFPVGANAATTQQPAKQMVVHYQSTTGKKLKANKTFTSTGASVKSYGSQFGPQGTGDPWNTSKGYVTKIKGYVPFSLKKTYSYSKLPAKVTVKYVKESVLNKKVGKSYLKQFNAYRKHQGLSALKHRKSLLKKVNVRAHELWIRDDHIRPNGKSYNAKMSGYAETMAELPAYYLPAGYMSGGLGATLVYNANGNITYKGTAKTAVNELMTCDKLHRDTELNTWAHYSEVGFSFAADGSGMMAQLFQY</sequence>
<gene>
    <name evidence="2" type="ORF">ACFP1G_04045</name>
</gene>
<dbReference type="InterPro" id="IPR035940">
    <property type="entry name" value="CAP_sf"/>
</dbReference>
<keyword evidence="3" id="KW-1185">Reference proteome</keyword>
<accession>A0ABW1SRH6</accession>